<dbReference type="OrthoDB" id="5241086at2"/>
<dbReference type="PANTHER" id="PTHR46696:SF4">
    <property type="entry name" value="BIOTIN BIOSYNTHESIS CYTOCHROME P450"/>
    <property type="match status" value="1"/>
</dbReference>
<sequence>MVRGWGDSGCTSKYLAIGRPYGIPVPDGGSRGSTRPRPPAVGRFAPPRWPGKPLGVTVDQVDVDRIFRPQTYAVGVPYELFAQLRAARAVWWVREPAVGAWPAGPGYWAVLRHAEVKQVLRTPGVFSSYLGATQIRDPDSSADLEFARTMMLNQDPPEHARLRRIVAAAFTPRALGELSAAIEECARELVNSVREVGQADFVRLAAELPVRVLARVLGVPEQDRQLLVDWSNRVIGYQDADYADSCTVDPASLTELGRTALAARPATRTTPDGRPVNPRSRAALADMFAYAHGLAVNPRPGSLLARMREGGLSTQEFETAFFLFAVAGNETVRNGLPGGLLSLLSHPAQHRLLLAQPELLGSAVEEMLRFWPPVVSFRRTATCEVDLGGVRIGRGQKVVVYHAAANRDGAVFRDPDRFDLTRTPNDHVSFGFGPHFCLGAQLARMQYRAMIRAMLELPGLEPATGAPPGRLVSNFQNGLKELPVRWAPNRSTRTASTPT</sequence>
<dbReference type="GO" id="GO:0036199">
    <property type="term" value="F:cholest-4-en-3-one 26-monooxygenase activity"/>
    <property type="evidence" value="ECO:0007669"/>
    <property type="project" value="TreeGrafter"/>
</dbReference>
<reference evidence="4 5" key="1">
    <citation type="submission" date="2018-03" db="EMBL/GenBank/DDBJ databases">
        <title>Bioinformatic expansion and discovery of thiopeptide antibiotics.</title>
        <authorList>
            <person name="Schwalen C.J."/>
            <person name="Hudson G.A."/>
            <person name="Mitchell D.A."/>
        </authorList>
    </citation>
    <scope>NUCLEOTIDE SEQUENCE [LARGE SCALE GENOMIC DNA]</scope>
    <source>
        <strain evidence="4 5">ATCC 21389</strain>
    </source>
</reference>
<dbReference type="InterPro" id="IPR036396">
    <property type="entry name" value="Cyt_P450_sf"/>
</dbReference>
<keyword evidence="5" id="KW-1185">Reference proteome</keyword>
<dbReference type="GO" id="GO:0005506">
    <property type="term" value="F:iron ion binding"/>
    <property type="evidence" value="ECO:0007669"/>
    <property type="project" value="InterPro"/>
</dbReference>
<dbReference type="Pfam" id="PF00067">
    <property type="entry name" value="p450"/>
    <property type="match status" value="1"/>
</dbReference>
<feature type="region of interest" description="Disordered" evidence="3">
    <location>
        <begin position="25"/>
        <end position="45"/>
    </location>
</feature>
<name>A0A2V4P9M0_9ACTN</name>
<gene>
    <name evidence="4" type="ORF">C7C46_04785</name>
</gene>
<dbReference type="PRINTS" id="PR00385">
    <property type="entry name" value="P450"/>
</dbReference>
<dbReference type="PROSITE" id="PS00086">
    <property type="entry name" value="CYTOCHROME_P450"/>
    <property type="match status" value="1"/>
</dbReference>
<comment type="caution">
    <text evidence="4">The sequence shown here is derived from an EMBL/GenBank/DDBJ whole genome shotgun (WGS) entry which is preliminary data.</text>
</comment>
<accession>A0A2V4P9M0</accession>
<dbReference type="Gene3D" id="1.10.630.10">
    <property type="entry name" value="Cytochrome P450"/>
    <property type="match status" value="1"/>
</dbReference>
<keyword evidence="2" id="KW-0408">Iron</keyword>
<keyword evidence="2" id="KW-0349">Heme</keyword>
<dbReference type="Proteomes" id="UP000248039">
    <property type="component" value="Unassembled WGS sequence"/>
</dbReference>
<dbReference type="InterPro" id="IPR002397">
    <property type="entry name" value="Cyt_P450_B"/>
</dbReference>
<evidence type="ECO:0000256" key="2">
    <source>
        <dbReference type="RuleBase" id="RU000461"/>
    </source>
</evidence>
<organism evidence="4 5">
    <name type="scientific">Streptomyces tateyamensis</name>
    <dbReference type="NCBI Taxonomy" id="565073"/>
    <lineage>
        <taxon>Bacteria</taxon>
        <taxon>Bacillati</taxon>
        <taxon>Actinomycetota</taxon>
        <taxon>Actinomycetes</taxon>
        <taxon>Kitasatosporales</taxon>
        <taxon>Streptomycetaceae</taxon>
        <taxon>Streptomyces</taxon>
    </lineage>
</organism>
<dbReference type="GO" id="GO:0008395">
    <property type="term" value="F:steroid hydroxylase activity"/>
    <property type="evidence" value="ECO:0007669"/>
    <property type="project" value="TreeGrafter"/>
</dbReference>
<dbReference type="InterPro" id="IPR001128">
    <property type="entry name" value="Cyt_P450"/>
</dbReference>
<evidence type="ECO:0000256" key="3">
    <source>
        <dbReference type="SAM" id="MobiDB-lite"/>
    </source>
</evidence>
<dbReference type="AlphaFoldDB" id="A0A2V4P9M0"/>
<keyword evidence="2" id="KW-0560">Oxidoreductase</keyword>
<proteinExistence type="inferred from homology"/>
<dbReference type="PRINTS" id="PR00359">
    <property type="entry name" value="BP450"/>
</dbReference>
<protein>
    <submittedName>
        <fullName evidence="4">Cytochrome P450</fullName>
    </submittedName>
</protein>
<evidence type="ECO:0000256" key="1">
    <source>
        <dbReference type="ARBA" id="ARBA00010617"/>
    </source>
</evidence>
<comment type="similarity">
    <text evidence="1 2">Belongs to the cytochrome P450 family.</text>
</comment>
<keyword evidence="2" id="KW-0503">Monooxygenase</keyword>
<dbReference type="EMBL" id="PYBW01000015">
    <property type="protein sequence ID" value="PYC87431.1"/>
    <property type="molecule type" value="Genomic_DNA"/>
</dbReference>
<keyword evidence="2" id="KW-0479">Metal-binding</keyword>
<dbReference type="PANTHER" id="PTHR46696">
    <property type="entry name" value="P450, PUTATIVE (EUROFUNG)-RELATED"/>
    <property type="match status" value="1"/>
</dbReference>
<evidence type="ECO:0000313" key="4">
    <source>
        <dbReference type="EMBL" id="PYC87431.1"/>
    </source>
</evidence>
<dbReference type="InterPro" id="IPR017972">
    <property type="entry name" value="Cyt_P450_CS"/>
</dbReference>
<dbReference type="SUPFAM" id="SSF48264">
    <property type="entry name" value="Cytochrome P450"/>
    <property type="match status" value="1"/>
</dbReference>
<evidence type="ECO:0000313" key="5">
    <source>
        <dbReference type="Proteomes" id="UP000248039"/>
    </source>
</evidence>
<dbReference type="GO" id="GO:0006707">
    <property type="term" value="P:cholesterol catabolic process"/>
    <property type="evidence" value="ECO:0007669"/>
    <property type="project" value="TreeGrafter"/>
</dbReference>
<dbReference type="GO" id="GO:0020037">
    <property type="term" value="F:heme binding"/>
    <property type="evidence" value="ECO:0007669"/>
    <property type="project" value="InterPro"/>
</dbReference>